<accession>A0A162UBS5</accession>
<proteinExistence type="inferred from homology"/>
<keyword evidence="6 8" id="KW-0503">Monooxygenase</keyword>
<protein>
    <submittedName>
        <fullName evidence="9">CYP509 protein</fullName>
    </submittedName>
</protein>
<dbReference type="OrthoDB" id="1470350at2759"/>
<dbReference type="Proteomes" id="UP000077315">
    <property type="component" value="Unassembled WGS sequence"/>
</dbReference>
<comment type="similarity">
    <text evidence="1 8">Belongs to the cytochrome P450 family.</text>
</comment>
<dbReference type="AlphaFoldDB" id="A0A162UBS5"/>
<evidence type="ECO:0000313" key="10">
    <source>
        <dbReference type="Proteomes" id="UP000077315"/>
    </source>
</evidence>
<dbReference type="VEuPathDB" id="FungiDB:PHYBLDRAFT_111248"/>
<dbReference type="InterPro" id="IPR001128">
    <property type="entry name" value="Cyt_P450"/>
</dbReference>
<evidence type="ECO:0000256" key="3">
    <source>
        <dbReference type="ARBA" id="ARBA00022723"/>
    </source>
</evidence>
<keyword evidence="5 7" id="KW-0408">Iron</keyword>
<name>A0A162UBS5_PHYB8</name>
<sequence length="427" mass="48662">GWEVFVANPEAVKQIFNNIDIFPKSEPLSDSDGTLFGGFIAGPNLAFLSGAAWKTQRKLINPAFRQSMPVNFFALSTQRLIQVVDKSNDQVNVTELMGRLTLDVIGKTGFGFDFHAIDNPGNEWVRIYNNITRGLYRPLWFLVPILERKFLWMFPERQKVHQDLNKFLSMLDIIIDKKHKDMKEMKDLQLENNEKDILTLMIEGAAEGNGILSYKELQSNICVFFLAGHETTSNVLSFVLYYLAVNPELQHKARDEALRILGDDPKEIFPTVEQTKHMEYITMVIKETLRLRPPAPSVLTRTCAADTVVAGVFIPKGAFIAPDIYDLHHNPDIWENPETFNPERFRSGGEADILTNNGMPWAPFGGGTRLCIGMNFSLTQQRVVLSMLLRKYTWTLPEDSIYKDDLHTNAIGTLTAKKLEISFRKRY</sequence>
<gene>
    <name evidence="9" type="ORF">PHYBLDRAFT_111248</name>
</gene>
<keyword evidence="2 7" id="KW-0349">Heme</keyword>
<evidence type="ECO:0000256" key="1">
    <source>
        <dbReference type="ARBA" id="ARBA00010617"/>
    </source>
</evidence>
<dbReference type="InterPro" id="IPR017972">
    <property type="entry name" value="Cyt_P450_CS"/>
</dbReference>
<dbReference type="PRINTS" id="PR00385">
    <property type="entry name" value="P450"/>
</dbReference>
<organism evidence="9 10">
    <name type="scientific">Phycomyces blakesleeanus (strain ATCC 8743b / DSM 1359 / FGSC 10004 / NBRC 33097 / NRRL 1555)</name>
    <dbReference type="NCBI Taxonomy" id="763407"/>
    <lineage>
        <taxon>Eukaryota</taxon>
        <taxon>Fungi</taxon>
        <taxon>Fungi incertae sedis</taxon>
        <taxon>Mucoromycota</taxon>
        <taxon>Mucoromycotina</taxon>
        <taxon>Mucoromycetes</taxon>
        <taxon>Mucorales</taxon>
        <taxon>Phycomycetaceae</taxon>
        <taxon>Phycomyces</taxon>
    </lineage>
</organism>
<dbReference type="STRING" id="763407.A0A162UBS5"/>
<dbReference type="PROSITE" id="PS00086">
    <property type="entry name" value="CYTOCHROME_P450"/>
    <property type="match status" value="1"/>
</dbReference>
<dbReference type="InterPro" id="IPR002401">
    <property type="entry name" value="Cyt_P450_E_grp-I"/>
</dbReference>
<evidence type="ECO:0000313" key="9">
    <source>
        <dbReference type="EMBL" id="OAD75052.1"/>
    </source>
</evidence>
<evidence type="ECO:0000256" key="2">
    <source>
        <dbReference type="ARBA" id="ARBA00022617"/>
    </source>
</evidence>
<feature type="non-terminal residue" evidence="9">
    <location>
        <position position="1"/>
    </location>
</feature>
<dbReference type="GO" id="GO:0016705">
    <property type="term" value="F:oxidoreductase activity, acting on paired donors, with incorporation or reduction of molecular oxygen"/>
    <property type="evidence" value="ECO:0007669"/>
    <property type="project" value="InterPro"/>
</dbReference>
<dbReference type="InterPro" id="IPR036396">
    <property type="entry name" value="Cyt_P450_sf"/>
</dbReference>
<evidence type="ECO:0000256" key="6">
    <source>
        <dbReference type="ARBA" id="ARBA00023033"/>
    </source>
</evidence>
<comment type="cofactor">
    <cofactor evidence="7">
        <name>heme</name>
        <dbReference type="ChEBI" id="CHEBI:30413"/>
    </cofactor>
</comment>
<dbReference type="RefSeq" id="XP_018293092.1">
    <property type="nucleotide sequence ID" value="XM_018428201.1"/>
</dbReference>
<dbReference type="GO" id="GO:0020037">
    <property type="term" value="F:heme binding"/>
    <property type="evidence" value="ECO:0007669"/>
    <property type="project" value="InterPro"/>
</dbReference>
<evidence type="ECO:0000256" key="8">
    <source>
        <dbReference type="RuleBase" id="RU000461"/>
    </source>
</evidence>
<evidence type="ECO:0000256" key="5">
    <source>
        <dbReference type="ARBA" id="ARBA00023004"/>
    </source>
</evidence>
<dbReference type="Pfam" id="PF00067">
    <property type="entry name" value="p450"/>
    <property type="match status" value="1"/>
</dbReference>
<feature type="binding site" description="axial binding residue" evidence="7">
    <location>
        <position position="371"/>
    </location>
    <ligand>
        <name>heme</name>
        <dbReference type="ChEBI" id="CHEBI:30413"/>
    </ligand>
    <ligandPart>
        <name>Fe</name>
        <dbReference type="ChEBI" id="CHEBI:18248"/>
    </ligandPart>
</feature>
<evidence type="ECO:0000256" key="4">
    <source>
        <dbReference type="ARBA" id="ARBA00023002"/>
    </source>
</evidence>
<dbReference type="GO" id="GO:0004497">
    <property type="term" value="F:monooxygenase activity"/>
    <property type="evidence" value="ECO:0007669"/>
    <property type="project" value="UniProtKB-KW"/>
</dbReference>
<dbReference type="Gene3D" id="1.10.630.10">
    <property type="entry name" value="Cytochrome P450"/>
    <property type="match status" value="1"/>
</dbReference>
<keyword evidence="3 7" id="KW-0479">Metal-binding</keyword>
<evidence type="ECO:0000256" key="7">
    <source>
        <dbReference type="PIRSR" id="PIRSR602401-1"/>
    </source>
</evidence>
<dbReference type="InParanoid" id="A0A162UBS5"/>
<dbReference type="GO" id="GO:0005506">
    <property type="term" value="F:iron ion binding"/>
    <property type="evidence" value="ECO:0007669"/>
    <property type="project" value="InterPro"/>
</dbReference>
<dbReference type="PANTHER" id="PTHR24291:SF50">
    <property type="entry name" value="BIFUNCTIONAL ALBAFLAVENONE MONOOXYGENASE_TERPENE SYNTHASE"/>
    <property type="match status" value="1"/>
</dbReference>
<dbReference type="EMBL" id="KV440978">
    <property type="protein sequence ID" value="OAD75052.1"/>
    <property type="molecule type" value="Genomic_DNA"/>
</dbReference>
<reference evidence="10" key="1">
    <citation type="submission" date="2015-06" db="EMBL/GenBank/DDBJ databases">
        <title>Expansion of signal transduction pathways in fungi by whole-genome duplication.</title>
        <authorList>
            <consortium name="DOE Joint Genome Institute"/>
            <person name="Corrochano L.M."/>
            <person name="Kuo A."/>
            <person name="Marcet-Houben M."/>
            <person name="Polaino S."/>
            <person name="Salamov A."/>
            <person name="Villalobos J.M."/>
            <person name="Alvarez M.I."/>
            <person name="Avalos J."/>
            <person name="Benito E.P."/>
            <person name="Benoit I."/>
            <person name="Burger G."/>
            <person name="Camino L.P."/>
            <person name="Canovas D."/>
            <person name="Cerda-Olmedo E."/>
            <person name="Cheng J.-F."/>
            <person name="Dominguez A."/>
            <person name="Elias M."/>
            <person name="Eslava A.P."/>
            <person name="Glaser F."/>
            <person name="Grimwood J."/>
            <person name="Gutierrez G."/>
            <person name="Heitman J."/>
            <person name="Henrissat B."/>
            <person name="Iturriaga E.A."/>
            <person name="Lang B.F."/>
            <person name="Lavin J.L."/>
            <person name="Lee S."/>
            <person name="Li W."/>
            <person name="Lindquist E."/>
            <person name="Lopez-Garcia S."/>
            <person name="Luque E.M."/>
            <person name="Marcos A.T."/>
            <person name="Martin J."/>
            <person name="McCluskey K."/>
            <person name="Medina H.R."/>
            <person name="Miralles-Duran A."/>
            <person name="Miyazaki A."/>
            <person name="Munoz-Torres E."/>
            <person name="Oguiza J.A."/>
            <person name="Ohm R."/>
            <person name="Olmedo M."/>
            <person name="Orejas M."/>
            <person name="Ortiz-Castellanos L."/>
            <person name="Pisabarro A.G."/>
            <person name="Rodriguez-Romero J."/>
            <person name="Ruiz-Herrera J."/>
            <person name="Ruiz-Vazquez R."/>
            <person name="Sanz C."/>
            <person name="Schackwitz W."/>
            <person name="Schmutz J."/>
            <person name="Shahriari M."/>
            <person name="Shelest E."/>
            <person name="Silva-Franco F."/>
            <person name="Soanes D."/>
            <person name="Syed K."/>
            <person name="Tagua V.G."/>
            <person name="Talbot N.J."/>
            <person name="Thon M."/>
            <person name="De vries R.P."/>
            <person name="Wiebenga A."/>
            <person name="Yadav J.S."/>
            <person name="Braun E.L."/>
            <person name="Baker S."/>
            <person name="Garre V."/>
            <person name="Horwitz B."/>
            <person name="Torres-Martinez S."/>
            <person name="Idnurm A."/>
            <person name="Herrera-Estrella A."/>
            <person name="Gabaldon T."/>
            <person name="Grigoriev I.V."/>
        </authorList>
    </citation>
    <scope>NUCLEOTIDE SEQUENCE [LARGE SCALE GENOMIC DNA]</scope>
    <source>
        <strain evidence="10">NRRL 1555(-)</strain>
    </source>
</reference>
<keyword evidence="4 8" id="KW-0560">Oxidoreductase</keyword>
<dbReference type="GeneID" id="28989107"/>
<keyword evidence="10" id="KW-1185">Reference proteome</keyword>
<dbReference type="PRINTS" id="PR00463">
    <property type="entry name" value="EP450I"/>
</dbReference>
<dbReference type="PANTHER" id="PTHR24291">
    <property type="entry name" value="CYTOCHROME P450 FAMILY 4"/>
    <property type="match status" value="1"/>
</dbReference>
<dbReference type="InterPro" id="IPR050196">
    <property type="entry name" value="Cytochrome_P450_Monoox"/>
</dbReference>
<dbReference type="SUPFAM" id="SSF48264">
    <property type="entry name" value="Cytochrome P450"/>
    <property type="match status" value="1"/>
</dbReference>